<protein>
    <recommendedName>
        <fullName evidence="4 11">GMP synthase [glutamine-hydrolyzing]</fullName>
        <ecNumber evidence="3 11">6.3.5.2</ecNumber>
    </recommendedName>
    <alternativeName>
        <fullName evidence="11">GMP synthetase</fullName>
    </alternativeName>
    <alternativeName>
        <fullName evidence="11">Glutamine amidotransferase</fullName>
    </alternativeName>
</protein>
<keyword evidence="6 11" id="KW-0547">Nucleotide-binding</keyword>
<dbReference type="OrthoDB" id="9802219at2"/>
<dbReference type="InterPro" id="IPR029062">
    <property type="entry name" value="Class_I_gatase-like"/>
</dbReference>
<comment type="caution">
    <text evidence="14">The sequence shown here is derived from an EMBL/GenBank/DDBJ whole genome shotgun (WGS) entry which is preliminary data.</text>
</comment>
<dbReference type="eggNOG" id="COG0519">
    <property type="taxonomic scope" value="Bacteria"/>
</dbReference>
<name>A0A016XHM0_9BURK</name>
<dbReference type="Gene3D" id="3.40.50.620">
    <property type="entry name" value="HUPs"/>
    <property type="match status" value="1"/>
</dbReference>
<dbReference type="PANTHER" id="PTHR11922">
    <property type="entry name" value="GMP SYNTHASE-RELATED"/>
    <property type="match status" value="1"/>
</dbReference>
<dbReference type="FunFam" id="3.40.50.620:FF:000001">
    <property type="entry name" value="GMP synthase [glutamine-hydrolyzing]"/>
    <property type="match status" value="1"/>
</dbReference>
<evidence type="ECO:0000256" key="3">
    <source>
        <dbReference type="ARBA" id="ARBA00012746"/>
    </source>
</evidence>
<dbReference type="AlphaFoldDB" id="A0A016XHM0"/>
<reference evidence="14 15" key="1">
    <citation type="submission" date="2014-02" db="EMBL/GenBank/DDBJ databases">
        <title>Draft Genome of Hylemonella gracilis isolated from the Niagara River.</title>
        <authorList>
            <person name="Pawlowski D.R."/>
            <person name="Koudelka G.B."/>
        </authorList>
    </citation>
    <scope>NUCLEOTIDE SEQUENCE [LARGE SCALE GENOMIC DNA]</scope>
    <source>
        <strain evidence="14 15">Niagara R</strain>
    </source>
</reference>
<keyword evidence="5 11" id="KW-0436">Ligase</keyword>
<dbReference type="GO" id="GO:0005524">
    <property type="term" value="F:ATP binding"/>
    <property type="evidence" value="ECO:0007669"/>
    <property type="project" value="UniProtKB-UniRule"/>
</dbReference>
<evidence type="ECO:0000256" key="9">
    <source>
        <dbReference type="ARBA" id="ARBA00022840"/>
    </source>
</evidence>
<dbReference type="UniPathway" id="UPA00189">
    <property type="reaction ID" value="UER00296"/>
</dbReference>
<dbReference type="PANTHER" id="PTHR11922:SF2">
    <property type="entry name" value="GMP SYNTHASE [GLUTAMINE-HYDROLYZING]"/>
    <property type="match status" value="1"/>
</dbReference>
<dbReference type="SUPFAM" id="SSF52317">
    <property type="entry name" value="Class I glutamine amidotransferase-like"/>
    <property type="match status" value="1"/>
</dbReference>
<feature type="active site" evidence="11">
    <location>
        <position position="183"/>
    </location>
</feature>
<dbReference type="InterPro" id="IPR014729">
    <property type="entry name" value="Rossmann-like_a/b/a_fold"/>
</dbReference>
<dbReference type="RefSeq" id="WP_035607642.1">
    <property type="nucleotide sequence ID" value="NZ_JEMG01000001.1"/>
</dbReference>
<dbReference type="InterPro" id="IPR022955">
    <property type="entry name" value="GMP_synthase"/>
</dbReference>
<feature type="domain" description="GMPS ATP-PPase" evidence="13">
    <location>
        <begin position="208"/>
        <end position="407"/>
    </location>
</feature>
<dbReference type="NCBIfam" id="TIGR00888">
    <property type="entry name" value="guaA_Nterm"/>
    <property type="match status" value="1"/>
</dbReference>
<dbReference type="FunFam" id="3.40.50.880:FF:000001">
    <property type="entry name" value="GMP synthase [glutamine-hydrolyzing]"/>
    <property type="match status" value="1"/>
</dbReference>
<evidence type="ECO:0000256" key="7">
    <source>
        <dbReference type="ARBA" id="ARBA00022749"/>
    </source>
</evidence>
<dbReference type="CDD" id="cd01997">
    <property type="entry name" value="GMP_synthase_C"/>
    <property type="match status" value="1"/>
</dbReference>
<dbReference type="PROSITE" id="PS51553">
    <property type="entry name" value="GMPS_ATP_PPASE"/>
    <property type="match status" value="1"/>
</dbReference>
<evidence type="ECO:0000256" key="12">
    <source>
        <dbReference type="PROSITE-ProRule" id="PRU00886"/>
    </source>
</evidence>
<proteinExistence type="inferred from homology"/>
<feature type="active site" evidence="11">
    <location>
        <position position="181"/>
    </location>
</feature>
<keyword evidence="8 11" id="KW-0658">Purine biosynthesis</keyword>
<evidence type="ECO:0000256" key="6">
    <source>
        <dbReference type="ARBA" id="ARBA00022741"/>
    </source>
</evidence>
<evidence type="ECO:0000259" key="13">
    <source>
        <dbReference type="PROSITE" id="PS51553"/>
    </source>
</evidence>
<dbReference type="EMBL" id="JEMG01000001">
    <property type="protein sequence ID" value="EYC51410.1"/>
    <property type="molecule type" value="Genomic_DNA"/>
</dbReference>
<sequence length="539" mass="59543">MQHQKILILDFGSQVTQLIARRVREAHVYSEVHPCDVTDAWIRDYAKDGTLKGVILSGSHASVYEETTDKAPQAVFELGVPVLGICYGMQAMAHQLGGKVEGGHKREFGHADVRARGHTRLFDGIQDYATPEGHGMLKVWMSHGDKVTELPPGFKLMASTPSCPIAGMADEERGFYAVQFHPEVTHTVQGRAILERFVLDICKTRPDWVMDGHIDEAVQAIKQQVGDEEVILGLSGGVDSSVAAALIHRAIGDQLTCVFVDHGLLRLNEGDMVMEMFAGKLHAKVVRVDASELFLRELAGVNDPEQKRKIIGRLFVDVFKAEAEKLKAARPGSKGATFLAQGTIYPDVIESGGAKSKKAVTIKSHHNVGGLPEQLGLKLLEPLRDLFKDEVRELGVALGLPHDMVYRHPFPGPGLGVRILGEVKKDYADLLRRADAIFIEELRNFKDEKTGKTWYELTSQAFTVFLPVKSVGVMGDGRTYDYVVALRAVQTSDFMTADWAELPYALLKKVSSRIINEVRGINRVTYDVSSKPPATIEWE</sequence>
<dbReference type="InterPro" id="IPR001674">
    <property type="entry name" value="GMP_synth_C"/>
</dbReference>
<dbReference type="EC" id="6.3.5.2" evidence="3 11"/>
<feature type="active site" description="Nucleophile" evidence="11">
    <location>
        <position position="86"/>
    </location>
</feature>
<accession>A0A016XHM0</accession>
<dbReference type="GO" id="GO:0005829">
    <property type="term" value="C:cytosol"/>
    <property type="evidence" value="ECO:0007669"/>
    <property type="project" value="TreeGrafter"/>
</dbReference>
<comment type="function">
    <text evidence="1 11">Catalyzes the synthesis of GMP from XMP.</text>
</comment>
<keyword evidence="7 11" id="KW-0332">GMP biosynthesis</keyword>
<organism evidence="14 15">
    <name type="scientific">Hylemonella gracilis str. Niagara R</name>
    <dbReference type="NCBI Taxonomy" id="1458275"/>
    <lineage>
        <taxon>Bacteria</taxon>
        <taxon>Pseudomonadati</taxon>
        <taxon>Pseudomonadota</taxon>
        <taxon>Betaproteobacteria</taxon>
        <taxon>Burkholderiales</taxon>
        <taxon>Comamonadaceae</taxon>
        <taxon>Hylemonella</taxon>
    </lineage>
</organism>
<dbReference type="CDD" id="cd01742">
    <property type="entry name" value="GATase1_GMP_Synthase"/>
    <property type="match status" value="1"/>
</dbReference>
<evidence type="ECO:0000256" key="10">
    <source>
        <dbReference type="ARBA" id="ARBA00022962"/>
    </source>
</evidence>
<keyword evidence="10 11" id="KW-0315">Glutamine amidotransferase</keyword>
<dbReference type="GO" id="GO:0003921">
    <property type="term" value="F:GMP synthase activity"/>
    <property type="evidence" value="ECO:0007669"/>
    <property type="project" value="InterPro"/>
</dbReference>
<dbReference type="Gene3D" id="3.30.300.10">
    <property type="match status" value="1"/>
</dbReference>
<dbReference type="SUPFAM" id="SSF52402">
    <property type="entry name" value="Adenine nucleotide alpha hydrolases-like"/>
    <property type="match status" value="1"/>
</dbReference>
<dbReference type="PROSITE" id="PS51273">
    <property type="entry name" value="GATASE_TYPE_1"/>
    <property type="match status" value="1"/>
</dbReference>
<comment type="catalytic activity">
    <reaction evidence="11">
        <text>XMP + L-glutamine + ATP + H2O = GMP + L-glutamate + AMP + diphosphate + 2 H(+)</text>
        <dbReference type="Rhea" id="RHEA:11680"/>
        <dbReference type="ChEBI" id="CHEBI:15377"/>
        <dbReference type="ChEBI" id="CHEBI:15378"/>
        <dbReference type="ChEBI" id="CHEBI:29985"/>
        <dbReference type="ChEBI" id="CHEBI:30616"/>
        <dbReference type="ChEBI" id="CHEBI:33019"/>
        <dbReference type="ChEBI" id="CHEBI:57464"/>
        <dbReference type="ChEBI" id="CHEBI:58115"/>
        <dbReference type="ChEBI" id="CHEBI:58359"/>
        <dbReference type="ChEBI" id="CHEBI:456215"/>
        <dbReference type="EC" id="6.3.5.2"/>
    </reaction>
</comment>
<gene>
    <name evidence="11 14" type="primary">guaA</name>
    <name evidence="14" type="ORF">AZ34_10155</name>
</gene>
<dbReference type="Proteomes" id="UP000023268">
    <property type="component" value="Unassembled WGS sequence"/>
</dbReference>
<dbReference type="SUPFAM" id="SSF54810">
    <property type="entry name" value="GMP synthetase C-terminal dimerisation domain"/>
    <property type="match status" value="1"/>
</dbReference>
<comment type="subunit">
    <text evidence="11">Homodimer.</text>
</comment>
<evidence type="ECO:0000256" key="11">
    <source>
        <dbReference type="HAMAP-Rule" id="MF_00344"/>
    </source>
</evidence>
<comment type="pathway">
    <text evidence="2 11">Purine metabolism; GMP biosynthesis; GMP from XMP (L-Gln route): step 1/1.</text>
</comment>
<dbReference type="Gene3D" id="3.40.50.880">
    <property type="match status" value="1"/>
</dbReference>
<feature type="binding site" evidence="12">
    <location>
        <begin position="235"/>
        <end position="241"/>
    </location>
    <ligand>
        <name>ATP</name>
        <dbReference type="ChEBI" id="CHEBI:30616"/>
    </ligand>
</feature>
<dbReference type="eggNOG" id="COG0518">
    <property type="taxonomic scope" value="Bacteria"/>
</dbReference>
<evidence type="ECO:0000256" key="5">
    <source>
        <dbReference type="ARBA" id="ARBA00022598"/>
    </source>
</evidence>
<dbReference type="HAMAP" id="MF_00344">
    <property type="entry name" value="GMP_synthase"/>
    <property type="match status" value="1"/>
</dbReference>
<evidence type="ECO:0000256" key="4">
    <source>
        <dbReference type="ARBA" id="ARBA00021562"/>
    </source>
</evidence>
<dbReference type="Pfam" id="PF00958">
    <property type="entry name" value="GMP_synt_C"/>
    <property type="match status" value="1"/>
</dbReference>
<evidence type="ECO:0000313" key="15">
    <source>
        <dbReference type="Proteomes" id="UP000023268"/>
    </source>
</evidence>
<keyword evidence="9 11" id="KW-0067">ATP-binding</keyword>
<evidence type="ECO:0000256" key="2">
    <source>
        <dbReference type="ARBA" id="ARBA00005153"/>
    </source>
</evidence>
<dbReference type="InterPro" id="IPR017926">
    <property type="entry name" value="GATASE"/>
</dbReference>
<dbReference type="InterPro" id="IPR022310">
    <property type="entry name" value="NAD/GMP_synthase"/>
</dbReference>
<evidence type="ECO:0000313" key="14">
    <source>
        <dbReference type="EMBL" id="EYC51410.1"/>
    </source>
</evidence>
<dbReference type="InterPro" id="IPR025777">
    <property type="entry name" value="GMPS_ATP_PPase_dom"/>
</dbReference>
<dbReference type="STRING" id="1458275.AZ34_10155"/>
<evidence type="ECO:0000256" key="8">
    <source>
        <dbReference type="ARBA" id="ARBA00022755"/>
    </source>
</evidence>
<dbReference type="InterPro" id="IPR004739">
    <property type="entry name" value="GMP_synth_GATase"/>
</dbReference>
<dbReference type="Pfam" id="PF02540">
    <property type="entry name" value="NAD_synthase"/>
    <property type="match status" value="1"/>
</dbReference>
<dbReference type="NCBIfam" id="NF000848">
    <property type="entry name" value="PRK00074.1"/>
    <property type="match status" value="1"/>
</dbReference>
<dbReference type="FunFam" id="3.30.300.10:FF:000002">
    <property type="entry name" value="GMP synthase [glutamine-hydrolyzing]"/>
    <property type="match status" value="1"/>
</dbReference>
<dbReference type="NCBIfam" id="TIGR00884">
    <property type="entry name" value="guaA_Cterm"/>
    <property type="match status" value="1"/>
</dbReference>
<evidence type="ECO:0000256" key="1">
    <source>
        <dbReference type="ARBA" id="ARBA00002332"/>
    </source>
</evidence>
<dbReference type="Pfam" id="PF00117">
    <property type="entry name" value="GATase"/>
    <property type="match status" value="1"/>
</dbReference>